<dbReference type="Gene3D" id="3.40.630.30">
    <property type="match status" value="1"/>
</dbReference>
<keyword evidence="2" id="KW-0012">Acyltransferase</keyword>
<dbReference type="EC" id="2.3.1.-" evidence="2"/>
<dbReference type="PROSITE" id="PS51186">
    <property type="entry name" value="GNAT"/>
    <property type="match status" value="1"/>
</dbReference>
<dbReference type="InterPro" id="IPR016181">
    <property type="entry name" value="Acyl_CoA_acyltransferase"/>
</dbReference>
<dbReference type="Pfam" id="PF13302">
    <property type="entry name" value="Acetyltransf_3"/>
    <property type="match status" value="1"/>
</dbReference>
<feature type="domain" description="N-acetyltransferase" evidence="1">
    <location>
        <begin position="15"/>
        <end position="174"/>
    </location>
</feature>
<name>A0A449BEF2_HAPAX</name>
<dbReference type="EMBL" id="LR215048">
    <property type="protein sequence ID" value="VEU80802.1"/>
    <property type="molecule type" value="Genomic_DNA"/>
</dbReference>
<dbReference type="STRING" id="1278311.GCA_000428705_00182"/>
<keyword evidence="2" id="KW-0808">Transferase</keyword>
<accession>A0A449BEF2</accession>
<dbReference type="RefSeq" id="WP_026391069.1">
    <property type="nucleotide sequence ID" value="NZ_LR215048.1"/>
</dbReference>
<dbReference type="OrthoDB" id="9785602at2"/>
<dbReference type="GO" id="GO:0005737">
    <property type="term" value="C:cytoplasm"/>
    <property type="evidence" value="ECO:0007669"/>
    <property type="project" value="TreeGrafter"/>
</dbReference>
<evidence type="ECO:0000313" key="3">
    <source>
        <dbReference type="Proteomes" id="UP000289841"/>
    </source>
</evidence>
<evidence type="ECO:0000259" key="1">
    <source>
        <dbReference type="PROSITE" id="PS51186"/>
    </source>
</evidence>
<protein>
    <submittedName>
        <fullName evidence="2">Ribosomal N-acetyltransferase YdaF</fullName>
        <ecNumber evidence="2">2.3.1.-</ecNumber>
    </submittedName>
</protein>
<dbReference type="Proteomes" id="UP000289841">
    <property type="component" value="Chromosome"/>
</dbReference>
<dbReference type="PANTHER" id="PTHR43792:SF9">
    <property type="entry name" value="RIBOSOMAL-PROTEIN-ALANINE ACETYLTRANSFERASE"/>
    <property type="match status" value="1"/>
</dbReference>
<dbReference type="KEGG" id="aaxa:NCTC10138_01187"/>
<dbReference type="PANTHER" id="PTHR43792">
    <property type="entry name" value="GNAT FAMILY, PUTATIVE (AFU_ORTHOLOGUE AFUA_3G00765)-RELATED-RELATED"/>
    <property type="match status" value="1"/>
</dbReference>
<evidence type="ECO:0000313" key="2">
    <source>
        <dbReference type="EMBL" id="VEU80802.1"/>
    </source>
</evidence>
<sequence length="184" mass="21957">MKKYVLNEDYYLRKVKVRDAKELYDFSKNNEVTKYLTWNSHTNVKETKMVIKKFYLAKIKQGLPASFVIVDKQNKKVIGVIDYLLDNETDPPEIGYFMNPKYWGKGIMTLALKEIVKIGFEELRFDVIGISHMVSNLGSKRVIEKNNFKYKYTIYNYFLQQKNEHVDVMYYEMDKGDYYNDKQS</sequence>
<dbReference type="InterPro" id="IPR000182">
    <property type="entry name" value="GNAT_dom"/>
</dbReference>
<gene>
    <name evidence="2" type="primary">ydaF</name>
    <name evidence="2" type="ORF">NCTC10138_01187</name>
</gene>
<dbReference type="AlphaFoldDB" id="A0A449BEF2"/>
<keyword evidence="3" id="KW-1185">Reference proteome</keyword>
<dbReference type="SUPFAM" id="SSF55729">
    <property type="entry name" value="Acyl-CoA N-acyltransferases (Nat)"/>
    <property type="match status" value="1"/>
</dbReference>
<dbReference type="GO" id="GO:0008999">
    <property type="term" value="F:protein-N-terminal-alanine acetyltransferase activity"/>
    <property type="evidence" value="ECO:0007669"/>
    <property type="project" value="TreeGrafter"/>
</dbReference>
<organism evidence="2 3">
    <name type="scientific">Haploplasma axanthum</name>
    <name type="common">Acholeplasma axanthum</name>
    <dbReference type="NCBI Taxonomy" id="29552"/>
    <lineage>
        <taxon>Bacteria</taxon>
        <taxon>Bacillati</taxon>
        <taxon>Mycoplasmatota</taxon>
        <taxon>Mollicutes</taxon>
        <taxon>Acholeplasmatales</taxon>
        <taxon>Acholeplasmataceae</taxon>
        <taxon>Haploplasma</taxon>
    </lineage>
</organism>
<proteinExistence type="predicted"/>
<reference evidence="2 3" key="1">
    <citation type="submission" date="2019-01" db="EMBL/GenBank/DDBJ databases">
        <authorList>
            <consortium name="Pathogen Informatics"/>
        </authorList>
    </citation>
    <scope>NUCLEOTIDE SEQUENCE [LARGE SCALE GENOMIC DNA]</scope>
    <source>
        <strain evidence="2 3">NCTC10138</strain>
    </source>
</reference>
<dbReference type="InterPro" id="IPR051531">
    <property type="entry name" value="N-acetyltransferase"/>
</dbReference>